<name>A0ABX8AZE3_9HYPH</name>
<gene>
    <name evidence="3" type="ORF">KGB56_26900</name>
</gene>
<keyword evidence="3" id="KW-0614">Plasmid</keyword>
<reference evidence="3 4" key="1">
    <citation type="journal article" date="2021" name="Angew. Chem. Int. Ed. Engl.">
        <title>A novel family of nonribosomal peptides modulate collective behavior in Pseudovibrio bacteria isolated from marine sponges.</title>
        <authorList>
            <person name="Ioca L.P."/>
            <person name="Dai Y."/>
            <person name="Kunakom S."/>
            <person name="Diaz-Espinosa J."/>
            <person name="Krunic A."/>
            <person name="Crnkovic C.M."/>
            <person name="Orjala J."/>
            <person name="Sanchez L.M."/>
            <person name="Ferreira A.G."/>
            <person name="Berlinck R.G.S."/>
            <person name="Eustaquio A.S."/>
        </authorList>
    </citation>
    <scope>NUCLEOTIDE SEQUENCE [LARGE SCALE GENOMIC DNA]</scope>
    <source>
        <strain evidence="3 4">Ab134</strain>
        <plasmid evidence="3 4">pAb134-05</plasmid>
    </source>
</reference>
<evidence type="ECO:0000313" key="3">
    <source>
        <dbReference type="EMBL" id="QUS59215.1"/>
    </source>
</evidence>
<sequence length="615" mass="65769">MAVTPNLNLPLLDSEEKVSEDHLKINQFVEALDARLGEFATTVAGLATAGHSHDMAKISGLADALELLAARDHSHKLDELADVDVTEAPDGKILQKIAGKWGLGERSYSVSEINSLFQTQKHPLSDIVGLEDLLAKFANTTKNTKFEKGLSVTNGDLYLNNKSIIANDENGEFAERTGSNIDSIRHDDAANAWHFISDGRINERGNANLLARRVDLIDDNINLTSSHQWLNRALCLSKHTHAIDENRSSSVSLFENRQYPPSNADAEKRFYKRGLFAIADEEAPAGSGLTYELKGVEGLARLKGGASVHAMIGGTSYSGTYEDSTGSVEYLYGHRAGAWVNGSGRVENLRGVYTSVNPNHDQAIIKNVLGTAIHMDYDGGTIETKPIALHINFDGDWDGQERIGIAQYQVQSNYLTGKTYIEGQEVLHEGNSEAAISKIAFTTPRKISRVYRSAQDITLDLEADSNYEVWVIGGGGGNETDRSGQGGAGGVSTIYLDRDTYKGKTFSAIVGAGGNSSSSSSSVHGGGASSFVGHGVNVQATGGGEGHGSNAYSGEGTGGHVNVPRSRRFNNGGTPSSSYGQAGLSGDGQAGAIVVNYYYNRYAPPTPAENYYQVP</sequence>
<accession>A0ABX8AZE3</accession>
<feature type="domain" description="Glycine-rich" evidence="2">
    <location>
        <begin position="458"/>
        <end position="590"/>
    </location>
</feature>
<dbReference type="RefSeq" id="WP_075699225.1">
    <property type="nucleotide sequence ID" value="NZ_CP074131.1"/>
</dbReference>
<dbReference type="Proteomes" id="UP000680706">
    <property type="component" value="Plasmid pAb134-05"/>
</dbReference>
<proteinExistence type="predicted"/>
<protein>
    <recommendedName>
        <fullName evidence="2">Glycine-rich domain-containing protein</fullName>
    </recommendedName>
</protein>
<feature type="region of interest" description="Disordered" evidence="1">
    <location>
        <begin position="534"/>
        <end position="585"/>
    </location>
</feature>
<evidence type="ECO:0000256" key="1">
    <source>
        <dbReference type="SAM" id="MobiDB-lite"/>
    </source>
</evidence>
<keyword evidence="4" id="KW-1185">Reference proteome</keyword>
<evidence type="ECO:0000313" key="4">
    <source>
        <dbReference type="Proteomes" id="UP000680706"/>
    </source>
</evidence>
<dbReference type="Pfam" id="PF21722">
    <property type="entry name" value="Gly_rich_2"/>
    <property type="match status" value="1"/>
</dbReference>
<evidence type="ECO:0000259" key="2">
    <source>
        <dbReference type="Pfam" id="PF21722"/>
    </source>
</evidence>
<organism evidence="3 4">
    <name type="scientific">Pseudovibrio brasiliensis</name>
    <dbReference type="NCBI Taxonomy" id="1898042"/>
    <lineage>
        <taxon>Bacteria</taxon>
        <taxon>Pseudomonadati</taxon>
        <taxon>Pseudomonadota</taxon>
        <taxon>Alphaproteobacteria</taxon>
        <taxon>Hyphomicrobiales</taxon>
        <taxon>Stappiaceae</taxon>
        <taxon>Pseudovibrio</taxon>
    </lineage>
</organism>
<geneLocation type="plasmid" evidence="3 4">
    <name>pAb134-05</name>
</geneLocation>
<dbReference type="InterPro" id="IPR049304">
    <property type="entry name" value="Gly_rich_dom"/>
</dbReference>
<feature type="compositionally biased region" description="Polar residues" evidence="1">
    <location>
        <begin position="569"/>
        <end position="580"/>
    </location>
</feature>
<dbReference type="EMBL" id="CP074131">
    <property type="protein sequence ID" value="QUS59215.1"/>
    <property type="molecule type" value="Genomic_DNA"/>
</dbReference>